<dbReference type="Proteomes" id="UP000215459">
    <property type="component" value="Unassembled WGS sequence"/>
</dbReference>
<evidence type="ECO:0000313" key="1">
    <source>
        <dbReference type="EMBL" id="OYD05963.1"/>
    </source>
</evidence>
<protein>
    <submittedName>
        <fullName evidence="1">Uncharacterized protein</fullName>
    </submittedName>
</protein>
<accession>A0A235B0Z0</accession>
<dbReference type="EMBL" id="NOWF01000208">
    <property type="protein sequence ID" value="OYD05963.1"/>
    <property type="molecule type" value="Genomic_DNA"/>
</dbReference>
<proteinExistence type="predicted"/>
<name>A0A235B0Z0_9BACL</name>
<dbReference type="RefSeq" id="WP_094266071.1">
    <property type="nucleotide sequence ID" value="NZ_NOWF01000208.1"/>
</dbReference>
<reference evidence="1 2" key="1">
    <citation type="submission" date="2017-07" db="EMBL/GenBank/DDBJ databases">
        <title>The genome sequence of Paludifilum halophilum highlights mechanisms for microbial adaptation to high salt environemnts.</title>
        <authorList>
            <person name="Belbahri L."/>
        </authorList>
    </citation>
    <scope>NUCLEOTIDE SEQUENCE [LARGE SCALE GENOMIC DNA]</scope>
    <source>
        <strain evidence="1 2">DSM 102817</strain>
    </source>
</reference>
<sequence length="59" mass="6040">MVKAALLGAGLFLGIVIGNMWAQLDPGTAVSGKGIEQWSEEPAVGGLASNEVSMYESMG</sequence>
<keyword evidence="2" id="KW-1185">Reference proteome</keyword>
<dbReference type="AlphaFoldDB" id="A0A235B0Z0"/>
<organism evidence="1 2">
    <name type="scientific">Paludifilum halophilum</name>
    <dbReference type="NCBI Taxonomy" id="1642702"/>
    <lineage>
        <taxon>Bacteria</taxon>
        <taxon>Bacillati</taxon>
        <taxon>Bacillota</taxon>
        <taxon>Bacilli</taxon>
        <taxon>Bacillales</taxon>
        <taxon>Thermoactinomycetaceae</taxon>
        <taxon>Paludifilum</taxon>
    </lineage>
</organism>
<gene>
    <name evidence="1" type="ORF">CHM34_18870</name>
</gene>
<evidence type="ECO:0000313" key="2">
    <source>
        <dbReference type="Proteomes" id="UP000215459"/>
    </source>
</evidence>
<comment type="caution">
    <text evidence="1">The sequence shown here is derived from an EMBL/GenBank/DDBJ whole genome shotgun (WGS) entry which is preliminary data.</text>
</comment>